<keyword evidence="2" id="KW-1185">Reference proteome</keyword>
<sequence>MDVLVKHISLPSGTLATAVGGSPEGTFRDFACAAKSREDQINDPRVAIGAEPDAHSLSDPRHRPLVLIVWNIEGNSVGLGEEWRVID</sequence>
<dbReference type="Proteomes" id="UP000650628">
    <property type="component" value="Unassembled WGS sequence"/>
</dbReference>
<reference evidence="1 2" key="1">
    <citation type="submission" date="2021-01" db="EMBL/GenBank/DDBJ databases">
        <title>Whole genome shotgun sequence of Planotetraspora mira NBRC 15435.</title>
        <authorList>
            <person name="Komaki H."/>
            <person name="Tamura T."/>
        </authorList>
    </citation>
    <scope>NUCLEOTIDE SEQUENCE [LARGE SCALE GENOMIC DNA]</scope>
    <source>
        <strain evidence="1 2">NBRC 15435</strain>
    </source>
</reference>
<proteinExistence type="predicted"/>
<evidence type="ECO:0000313" key="1">
    <source>
        <dbReference type="EMBL" id="GII28566.1"/>
    </source>
</evidence>
<dbReference type="EMBL" id="BOOO01000009">
    <property type="protein sequence ID" value="GII28566.1"/>
    <property type="molecule type" value="Genomic_DNA"/>
</dbReference>
<protein>
    <submittedName>
        <fullName evidence="1">Uncharacterized protein</fullName>
    </submittedName>
</protein>
<name>A0A8J3X5V6_9ACTN</name>
<comment type="caution">
    <text evidence="1">The sequence shown here is derived from an EMBL/GenBank/DDBJ whole genome shotgun (WGS) entry which is preliminary data.</text>
</comment>
<dbReference type="AlphaFoldDB" id="A0A8J3X5V6"/>
<organism evidence="1 2">
    <name type="scientific">Planotetraspora mira</name>
    <dbReference type="NCBI Taxonomy" id="58121"/>
    <lineage>
        <taxon>Bacteria</taxon>
        <taxon>Bacillati</taxon>
        <taxon>Actinomycetota</taxon>
        <taxon>Actinomycetes</taxon>
        <taxon>Streptosporangiales</taxon>
        <taxon>Streptosporangiaceae</taxon>
        <taxon>Planotetraspora</taxon>
    </lineage>
</organism>
<gene>
    <name evidence="1" type="ORF">Pmi06nite_20080</name>
</gene>
<evidence type="ECO:0000313" key="2">
    <source>
        <dbReference type="Proteomes" id="UP000650628"/>
    </source>
</evidence>
<accession>A0A8J3X5V6</accession>